<gene>
    <name evidence="6" type="ORF">GNI_128830</name>
</gene>
<evidence type="ECO:0000256" key="4">
    <source>
        <dbReference type="ARBA" id="ARBA00022989"/>
    </source>
</evidence>
<keyword evidence="3" id="KW-0812">Transmembrane</keyword>
<keyword evidence="5" id="KW-0472">Membrane</keyword>
<dbReference type="AlphaFoldDB" id="A0A023B1P9"/>
<protein>
    <submittedName>
        <fullName evidence="6">FUN14 family protein</fullName>
    </submittedName>
</protein>
<evidence type="ECO:0000256" key="3">
    <source>
        <dbReference type="ARBA" id="ARBA00022692"/>
    </source>
</evidence>
<comment type="subcellular location">
    <subcellularLocation>
        <location evidence="1">Membrane</location>
    </subcellularLocation>
</comment>
<dbReference type="InterPro" id="IPR007014">
    <property type="entry name" value="FUN14"/>
</dbReference>
<comment type="caution">
    <text evidence="6">The sequence shown here is derived from an EMBL/GenBank/DDBJ whole genome shotgun (WGS) entry which is preliminary data.</text>
</comment>
<evidence type="ECO:0000256" key="2">
    <source>
        <dbReference type="ARBA" id="ARBA00009160"/>
    </source>
</evidence>
<dbReference type="EMBL" id="AFNH02000961">
    <property type="protein sequence ID" value="EZG48574.1"/>
    <property type="molecule type" value="Genomic_DNA"/>
</dbReference>
<evidence type="ECO:0000313" key="6">
    <source>
        <dbReference type="EMBL" id="EZG48574.1"/>
    </source>
</evidence>
<evidence type="ECO:0000256" key="5">
    <source>
        <dbReference type="ARBA" id="ARBA00023136"/>
    </source>
</evidence>
<dbReference type="Pfam" id="PF04930">
    <property type="entry name" value="FUN14"/>
    <property type="match status" value="1"/>
</dbReference>
<evidence type="ECO:0000313" key="7">
    <source>
        <dbReference type="Proteomes" id="UP000019763"/>
    </source>
</evidence>
<keyword evidence="4" id="KW-1133">Transmembrane helix</keyword>
<name>A0A023B1P9_GRENI</name>
<dbReference type="RefSeq" id="XP_011132095.1">
    <property type="nucleotide sequence ID" value="XM_011133793.1"/>
</dbReference>
<evidence type="ECO:0000256" key="1">
    <source>
        <dbReference type="ARBA" id="ARBA00004370"/>
    </source>
</evidence>
<dbReference type="GO" id="GO:0016020">
    <property type="term" value="C:membrane"/>
    <property type="evidence" value="ECO:0007669"/>
    <property type="project" value="UniProtKB-SubCell"/>
</dbReference>
<sequence length="129" mass="14368">MLNKVLSEEQLNQLHPKNYVDVLDEEQLSKHWETGKHVASFLALGWFGGVVIRKVSAPFVILLGSTLVGFHYLRSQKIVDLNWNTIKEAVKPDTVENVTNTVKEQISGDLVGTVGLAVGLYLGLKKARR</sequence>
<accession>A0A023B1P9</accession>
<proteinExistence type="inferred from homology"/>
<organism evidence="6 7">
    <name type="scientific">Gregarina niphandrodes</name>
    <name type="common">Septate eugregarine</name>
    <dbReference type="NCBI Taxonomy" id="110365"/>
    <lineage>
        <taxon>Eukaryota</taxon>
        <taxon>Sar</taxon>
        <taxon>Alveolata</taxon>
        <taxon>Apicomplexa</taxon>
        <taxon>Conoidasida</taxon>
        <taxon>Gregarinasina</taxon>
        <taxon>Eugregarinorida</taxon>
        <taxon>Gregarinidae</taxon>
        <taxon>Gregarina</taxon>
    </lineage>
</organism>
<dbReference type="GeneID" id="22914516"/>
<dbReference type="Proteomes" id="UP000019763">
    <property type="component" value="Unassembled WGS sequence"/>
</dbReference>
<dbReference type="VEuPathDB" id="CryptoDB:GNI_128830"/>
<keyword evidence="7" id="KW-1185">Reference proteome</keyword>
<comment type="similarity">
    <text evidence="2">Belongs to the FUN14 family.</text>
</comment>
<reference evidence="6" key="1">
    <citation type="submission" date="2013-12" db="EMBL/GenBank/DDBJ databases">
        <authorList>
            <person name="Omoto C.K."/>
            <person name="Sibley D."/>
            <person name="Venepally P."/>
            <person name="Hadjithomas M."/>
            <person name="Karamycheva S."/>
            <person name="Brunk B."/>
            <person name="Roos D."/>
            <person name="Caler E."/>
            <person name="Lorenzi H."/>
        </authorList>
    </citation>
    <scope>NUCLEOTIDE SEQUENCE</scope>
</reference>